<dbReference type="PROSITE" id="PS50263">
    <property type="entry name" value="CN_HYDROLASE"/>
    <property type="match status" value="1"/>
</dbReference>
<comment type="catalytic activity">
    <reaction evidence="9">
        <text>N-terminal S-1,2-diacyl-sn-glyceryl-L-cysteinyl-[lipoprotein] + a glycerophospholipid = N-acyl-S-1,2-diacyl-sn-glyceryl-L-cysteinyl-[lipoprotein] + a 2-acyl-sn-glycero-3-phospholipid + H(+)</text>
        <dbReference type="Rhea" id="RHEA:48228"/>
        <dbReference type="Rhea" id="RHEA-COMP:14681"/>
        <dbReference type="Rhea" id="RHEA-COMP:14684"/>
        <dbReference type="ChEBI" id="CHEBI:15378"/>
        <dbReference type="ChEBI" id="CHEBI:136912"/>
        <dbReference type="ChEBI" id="CHEBI:140656"/>
        <dbReference type="ChEBI" id="CHEBI:140657"/>
        <dbReference type="ChEBI" id="CHEBI:140660"/>
        <dbReference type="EC" id="2.3.1.269"/>
    </reaction>
</comment>
<dbReference type="GO" id="GO:0016410">
    <property type="term" value="F:N-acyltransferase activity"/>
    <property type="evidence" value="ECO:0007669"/>
    <property type="project" value="UniProtKB-UniRule"/>
</dbReference>
<dbReference type="CDD" id="cd07571">
    <property type="entry name" value="ALP_N-acyl_transferase"/>
    <property type="match status" value="1"/>
</dbReference>
<dbReference type="Pfam" id="PF20154">
    <property type="entry name" value="LNT_N"/>
    <property type="match status" value="1"/>
</dbReference>
<feature type="transmembrane region" description="Helical" evidence="9">
    <location>
        <begin position="193"/>
        <end position="217"/>
    </location>
</feature>
<gene>
    <name evidence="9" type="primary">lnt</name>
    <name evidence="11" type="ORF">B7Z70_10320</name>
</gene>
<keyword evidence="5 9" id="KW-0812">Transmembrane</keyword>
<keyword evidence="4 9" id="KW-0808">Transferase</keyword>
<comment type="function">
    <text evidence="9">Catalyzes the phospholipid dependent N-acylation of the N-terminal cysteine of apolipoprotein, the last step in lipoprotein maturation.</text>
</comment>
<dbReference type="EMBL" id="NCBC01000419">
    <property type="protein sequence ID" value="OYV76872.1"/>
    <property type="molecule type" value="Genomic_DNA"/>
</dbReference>
<dbReference type="NCBIfam" id="TIGR00546">
    <property type="entry name" value="lnt"/>
    <property type="match status" value="1"/>
</dbReference>
<comment type="pathway">
    <text evidence="9">Protein modification; lipoprotein biosynthesis (N-acyl transfer).</text>
</comment>
<dbReference type="HAMAP" id="MF_01148">
    <property type="entry name" value="Lnt"/>
    <property type="match status" value="1"/>
</dbReference>
<dbReference type="InterPro" id="IPR045378">
    <property type="entry name" value="LNT_N"/>
</dbReference>
<dbReference type="Gene3D" id="3.60.110.10">
    <property type="entry name" value="Carbon-nitrogen hydrolase"/>
    <property type="match status" value="1"/>
</dbReference>
<evidence type="ECO:0000256" key="6">
    <source>
        <dbReference type="ARBA" id="ARBA00022989"/>
    </source>
</evidence>
<reference evidence="11 12" key="1">
    <citation type="submission" date="2017-03" db="EMBL/GenBank/DDBJ databases">
        <title>Lifting the veil on microbial sulfur biogeochemistry in mining wastewaters.</title>
        <authorList>
            <person name="Kantor R.S."/>
            <person name="Colenbrander Nelson T."/>
            <person name="Marshall S."/>
            <person name="Bennett D."/>
            <person name="Apte S."/>
            <person name="Camacho D."/>
            <person name="Thomas B.C."/>
            <person name="Warren L.A."/>
            <person name="Banfield J.F."/>
        </authorList>
    </citation>
    <scope>NUCLEOTIDE SEQUENCE [LARGE SCALE GENOMIC DNA]</scope>
    <source>
        <strain evidence="11">21-59-9</strain>
    </source>
</reference>
<dbReference type="GO" id="GO:0005886">
    <property type="term" value="C:plasma membrane"/>
    <property type="evidence" value="ECO:0007669"/>
    <property type="project" value="UniProtKB-SubCell"/>
</dbReference>
<dbReference type="InterPro" id="IPR003010">
    <property type="entry name" value="C-N_Hydrolase"/>
</dbReference>
<keyword evidence="7 9" id="KW-0472">Membrane</keyword>
<evidence type="ECO:0000256" key="9">
    <source>
        <dbReference type="HAMAP-Rule" id="MF_01148"/>
    </source>
</evidence>
<feature type="transmembrane region" description="Helical" evidence="9">
    <location>
        <begin position="58"/>
        <end position="79"/>
    </location>
</feature>
<evidence type="ECO:0000313" key="11">
    <source>
        <dbReference type="EMBL" id="OYV76872.1"/>
    </source>
</evidence>
<evidence type="ECO:0000256" key="7">
    <source>
        <dbReference type="ARBA" id="ARBA00023136"/>
    </source>
</evidence>
<evidence type="ECO:0000256" key="5">
    <source>
        <dbReference type="ARBA" id="ARBA00022692"/>
    </source>
</evidence>
<comment type="subcellular location">
    <subcellularLocation>
        <location evidence="1 9">Cell membrane</location>
        <topology evidence="1 9">Multi-pass membrane protein</topology>
    </subcellularLocation>
</comment>
<feature type="domain" description="CN hydrolase" evidence="10">
    <location>
        <begin position="230"/>
        <end position="468"/>
    </location>
</feature>
<feature type="transmembrane region" description="Helical" evidence="9">
    <location>
        <begin position="34"/>
        <end position="51"/>
    </location>
</feature>
<dbReference type="SUPFAM" id="SSF56317">
    <property type="entry name" value="Carbon-nitrogen hydrolase"/>
    <property type="match status" value="1"/>
</dbReference>
<name>A0A257SUP7_9PROT</name>
<feature type="transmembrane region" description="Helical" evidence="9">
    <location>
        <begin position="125"/>
        <end position="145"/>
    </location>
</feature>
<keyword evidence="8 9" id="KW-0012">Acyltransferase</keyword>
<dbReference type="AlphaFoldDB" id="A0A257SUP7"/>
<feature type="transmembrane region" description="Helical" evidence="9">
    <location>
        <begin position="478"/>
        <end position="497"/>
    </location>
</feature>
<evidence type="ECO:0000259" key="10">
    <source>
        <dbReference type="PROSITE" id="PS50263"/>
    </source>
</evidence>
<dbReference type="GO" id="GO:0042158">
    <property type="term" value="P:lipoprotein biosynthetic process"/>
    <property type="evidence" value="ECO:0007669"/>
    <property type="project" value="UniProtKB-UniRule"/>
</dbReference>
<dbReference type="InterPro" id="IPR036526">
    <property type="entry name" value="C-N_Hydrolase_sf"/>
</dbReference>
<feature type="transmembrane region" description="Helical" evidence="9">
    <location>
        <begin position="12"/>
        <end position="28"/>
    </location>
</feature>
<comment type="similarity">
    <text evidence="2 9">Belongs to the CN hydrolase family. Apolipoprotein N-acyltransferase subfamily.</text>
</comment>
<comment type="caution">
    <text evidence="11">The sequence shown here is derived from an EMBL/GenBank/DDBJ whole genome shotgun (WGS) entry which is preliminary data.</text>
</comment>
<protein>
    <recommendedName>
        <fullName evidence="9">Apolipoprotein N-acyltransferase</fullName>
        <shortName evidence="9">ALP N-acyltransferase</shortName>
        <ecNumber evidence="9">2.3.1.269</ecNumber>
    </recommendedName>
</protein>
<keyword evidence="3 9" id="KW-1003">Cell membrane</keyword>
<proteinExistence type="inferred from homology"/>
<dbReference type="EC" id="2.3.1.269" evidence="9"/>
<evidence type="ECO:0000256" key="2">
    <source>
        <dbReference type="ARBA" id="ARBA00010065"/>
    </source>
</evidence>
<evidence type="ECO:0000256" key="1">
    <source>
        <dbReference type="ARBA" id="ARBA00004651"/>
    </source>
</evidence>
<dbReference type="Pfam" id="PF00795">
    <property type="entry name" value="CN_hydrolase"/>
    <property type="match status" value="1"/>
</dbReference>
<evidence type="ECO:0000313" key="12">
    <source>
        <dbReference type="Proteomes" id="UP000216779"/>
    </source>
</evidence>
<feature type="transmembrane region" description="Helical" evidence="9">
    <location>
        <begin position="165"/>
        <end position="186"/>
    </location>
</feature>
<dbReference type="PANTHER" id="PTHR38686">
    <property type="entry name" value="APOLIPOPROTEIN N-ACYLTRANSFERASE"/>
    <property type="match status" value="1"/>
</dbReference>
<keyword evidence="11" id="KW-0449">Lipoprotein</keyword>
<dbReference type="PANTHER" id="PTHR38686:SF1">
    <property type="entry name" value="APOLIPOPROTEIN N-ACYLTRANSFERASE"/>
    <property type="match status" value="1"/>
</dbReference>
<dbReference type="Proteomes" id="UP000216779">
    <property type="component" value="Unassembled WGS sequence"/>
</dbReference>
<evidence type="ECO:0000256" key="4">
    <source>
        <dbReference type="ARBA" id="ARBA00022679"/>
    </source>
</evidence>
<dbReference type="InterPro" id="IPR004563">
    <property type="entry name" value="Apolipo_AcylTrfase"/>
</dbReference>
<organism evidence="11 12">
    <name type="scientific">Acidithiobacillus ferrivorans</name>
    <dbReference type="NCBI Taxonomy" id="160808"/>
    <lineage>
        <taxon>Bacteria</taxon>
        <taxon>Pseudomonadati</taxon>
        <taxon>Pseudomonadota</taxon>
        <taxon>Acidithiobacillia</taxon>
        <taxon>Acidithiobacillales</taxon>
        <taxon>Acidithiobacillaceae</taxon>
        <taxon>Acidithiobacillus</taxon>
    </lineage>
</organism>
<feature type="transmembrane region" description="Helical" evidence="9">
    <location>
        <begin position="91"/>
        <end position="113"/>
    </location>
</feature>
<evidence type="ECO:0000256" key="3">
    <source>
        <dbReference type="ARBA" id="ARBA00022475"/>
    </source>
</evidence>
<dbReference type="UniPathway" id="UPA00666"/>
<accession>A0A257SUP7</accession>
<evidence type="ECO:0000256" key="8">
    <source>
        <dbReference type="ARBA" id="ARBA00023315"/>
    </source>
</evidence>
<keyword evidence="6 9" id="KW-1133">Transmembrane helix</keyword>
<sequence>MKGGALKTPHFLVRLLAALILGAAWPLAFAPFALWPLAIALLFGLFWLASAEERPRRAAALGAVFGFAAFAAGTNWIAITLHNFANMDWALAEGAVALLAACCAVYPALALWLTTRFFVGNARLLALPVLWILGEWARARLFTGFPMLATGYTQTHAFLGGLASWLGQYGVGLATAGVAVILVYMLRRRQSRPVLMGGVAALLMIYGVAMAAASVSFTHPAGKLLRVSLLQGNVAITEKWNAGKISDILHHYVDLILRTPPNTQLIVLPETAFPVFQTEIPGLIAQLQRWSAMHHKILLIGVPEDTGHKYYNAAMEIDGTAPLRWYRKEHLVPFGEYIPMPSLLTSLVHHFLPGLGSFSSGHGPYVLPVDGQKAGITICYEESFSRDVRKGVEEGATFLLNISDYAWYGHSIAAAQSLQMAAMQSLQEQKPDIRATNTGITALISPRGQVRAQLPQFVVGTLNEAIQPMAGETPYGRWGSLPYLLLSLILLLMAVLLSRRRSSSRQQEWRGSRYCRG</sequence>